<evidence type="ECO:0000256" key="1">
    <source>
        <dbReference type="SAM" id="SignalP"/>
    </source>
</evidence>
<keyword evidence="1" id="KW-0732">Signal</keyword>
<dbReference type="EMBL" id="QZKU01000114">
    <property type="protein sequence ID" value="RJP17540.1"/>
    <property type="molecule type" value="Genomic_DNA"/>
</dbReference>
<reference evidence="2 3" key="1">
    <citation type="journal article" date="2017" name="ISME J.">
        <title>Energy and carbon metabolisms in a deep terrestrial subsurface fluid microbial community.</title>
        <authorList>
            <person name="Momper L."/>
            <person name="Jungbluth S.P."/>
            <person name="Lee M.D."/>
            <person name="Amend J.P."/>
        </authorList>
    </citation>
    <scope>NUCLEOTIDE SEQUENCE [LARGE SCALE GENOMIC DNA]</scope>
    <source>
        <strain evidence="2">SURF_5</strain>
    </source>
</reference>
<gene>
    <name evidence="2" type="ORF">C4520_16380</name>
</gene>
<feature type="signal peptide" evidence="1">
    <location>
        <begin position="1"/>
        <end position="23"/>
    </location>
</feature>
<evidence type="ECO:0008006" key="4">
    <source>
        <dbReference type="Google" id="ProtNLM"/>
    </source>
</evidence>
<protein>
    <recommendedName>
        <fullName evidence="4">Secreted protein</fullName>
    </recommendedName>
</protein>
<evidence type="ECO:0000313" key="3">
    <source>
        <dbReference type="Proteomes" id="UP000265882"/>
    </source>
</evidence>
<name>A0A3A4NK41_ABYX5</name>
<evidence type="ECO:0000313" key="2">
    <source>
        <dbReference type="EMBL" id="RJP17540.1"/>
    </source>
</evidence>
<dbReference type="AlphaFoldDB" id="A0A3A4NK41"/>
<proteinExistence type="predicted"/>
<accession>A0A3A4NK41</accession>
<feature type="chain" id="PRO_5017338914" description="Secreted protein" evidence="1">
    <location>
        <begin position="24"/>
        <end position="137"/>
    </location>
</feature>
<sequence>MRKAYSFIILILFAAFTARPATADSVEEEATAAQIKGAAFNSDLLGDEPVDRQSDSFLEAPVEEPPLISCAPGLRQMIECLAEVASLHELVASCLYSTEYKAPFSFIASGPDVFAGVRAVKAADSAGVACMRRDRGY</sequence>
<organism evidence="2 3">
    <name type="scientific">Abyssobacteria bacterium (strain SURF_5)</name>
    <dbReference type="NCBI Taxonomy" id="2093360"/>
    <lineage>
        <taxon>Bacteria</taxon>
        <taxon>Pseudomonadati</taxon>
        <taxon>Candidatus Hydrogenedentota</taxon>
        <taxon>Candidatus Abyssobacteria</taxon>
    </lineage>
</organism>
<comment type="caution">
    <text evidence="2">The sequence shown here is derived from an EMBL/GenBank/DDBJ whole genome shotgun (WGS) entry which is preliminary data.</text>
</comment>
<dbReference type="Proteomes" id="UP000265882">
    <property type="component" value="Unassembled WGS sequence"/>
</dbReference>